<dbReference type="InterPro" id="IPR020860">
    <property type="entry name" value="MIRO_dom"/>
</dbReference>
<evidence type="ECO:0000256" key="2">
    <source>
        <dbReference type="ARBA" id="ARBA00022741"/>
    </source>
</evidence>
<comment type="similarity">
    <text evidence="1">Belongs to the small GTPase superfamily. Rho family.</text>
</comment>
<dbReference type="SMART" id="SM00175">
    <property type="entry name" value="RAB"/>
    <property type="match status" value="1"/>
</dbReference>
<dbReference type="InterPro" id="IPR027417">
    <property type="entry name" value="P-loop_NTPase"/>
</dbReference>
<dbReference type="GO" id="GO:0007264">
    <property type="term" value="P:small GTPase-mediated signal transduction"/>
    <property type="evidence" value="ECO:0007669"/>
    <property type="project" value="InterPro"/>
</dbReference>
<protein>
    <recommendedName>
        <fullName evidence="5">Miro domain-containing protein</fullName>
    </recommendedName>
</protein>
<keyword evidence="7" id="KW-1185">Reference proteome</keyword>
<proteinExistence type="inferred from homology"/>
<dbReference type="Proteomes" id="UP000245207">
    <property type="component" value="Unassembled WGS sequence"/>
</dbReference>
<evidence type="ECO:0000259" key="5">
    <source>
        <dbReference type="PROSITE" id="PS51423"/>
    </source>
</evidence>
<keyword evidence="3" id="KW-0342">GTP-binding</keyword>
<evidence type="ECO:0000256" key="4">
    <source>
        <dbReference type="ARBA" id="ARBA00023288"/>
    </source>
</evidence>
<reference evidence="6 7" key="1">
    <citation type="journal article" date="2018" name="Mol. Plant">
        <title>The genome of Artemisia annua provides insight into the evolution of Asteraceae family and artemisinin biosynthesis.</title>
        <authorList>
            <person name="Shen Q."/>
            <person name="Zhang L."/>
            <person name="Liao Z."/>
            <person name="Wang S."/>
            <person name="Yan T."/>
            <person name="Shi P."/>
            <person name="Liu M."/>
            <person name="Fu X."/>
            <person name="Pan Q."/>
            <person name="Wang Y."/>
            <person name="Lv Z."/>
            <person name="Lu X."/>
            <person name="Zhang F."/>
            <person name="Jiang W."/>
            <person name="Ma Y."/>
            <person name="Chen M."/>
            <person name="Hao X."/>
            <person name="Li L."/>
            <person name="Tang Y."/>
            <person name="Lv G."/>
            <person name="Zhou Y."/>
            <person name="Sun X."/>
            <person name="Brodelius P.E."/>
            <person name="Rose J.K.C."/>
            <person name="Tang K."/>
        </authorList>
    </citation>
    <scope>NUCLEOTIDE SEQUENCE [LARGE SCALE GENOMIC DNA]</scope>
    <source>
        <strain evidence="7">cv. Huhao1</strain>
        <tissue evidence="6">Leaf</tissue>
    </source>
</reference>
<name>A0A2U1KRE7_ARTAN</name>
<dbReference type="PROSITE" id="PS51423">
    <property type="entry name" value="MIRO"/>
    <property type="match status" value="1"/>
</dbReference>
<dbReference type="Gene3D" id="3.40.50.300">
    <property type="entry name" value="P-loop containing nucleotide triphosphate hydrolases"/>
    <property type="match status" value="1"/>
</dbReference>
<accession>A0A2U1KRE7</accession>
<evidence type="ECO:0000313" key="6">
    <source>
        <dbReference type="EMBL" id="PWA39328.1"/>
    </source>
</evidence>
<evidence type="ECO:0000313" key="7">
    <source>
        <dbReference type="Proteomes" id="UP000245207"/>
    </source>
</evidence>
<organism evidence="6 7">
    <name type="scientific">Artemisia annua</name>
    <name type="common">Sweet wormwood</name>
    <dbReference type="NCBI Taxonomy" id="35608"/>
    <lineage>
        <taxon>Eukaryota</taxon>
        <taxon>Viridiplantae</taxon>
        <taxon>Streptophyta</taxon>
        <taxon>Embryophyta</taxon>
        <taxon>Tracheophyta</taxon>
        <taxon>Spermatophyta</taxon>
        <taxon>Magnoliopsida</taxon>
        <taxon>eudicotyledons</taxon>
        <taxon>Gunneridae</taxon>
        <taxon>Pentapetalae</taxon>
        <taxon>asterids</taxon>
        <taxon>campanulids</taxon>
        <taxon>Asterales</taxon>
        <taxon>Asteraceae</taxon>
        <taxon>Asteroideae</taxon>
        <taxon>Anthemideae</taxon>
        <taxon>Artemisiinae</taxon>
        <taxon>Artemisia</taxon>
    </lineage>
</organism>
<dbReference type="SUPFAM" id="SSF52540">
    <property type="entry name" value="P-loop containing nucleoside triphosphate hydrolases"/>
    <property type="match status" value="1"/>
</dbReference>
<dbReference type="InterPro" id="IPR003578">
    <property type="entry name" value="Small_GTPase_Rho"/>
</dbReference>
<keyword evidence="2" id="KW-0547">Nucleotide-binding</keyword>
<dbReference type="STRING" id="35608.A0A2U1KRE7"/>
<dbReference type="EMBL" id="PKPP01014738">
    <property type="protein sequence ID" value="PWA39328.1"/>
    <property type="molecule type" value="Genomic_DNA"/>
</dbReference>
<dbReference type="OrthoDB" id="10020961at2759"/>
<dbReference type="InterPro" id="IPR001806">
    <property type="entry name" value="Small_GTPase"/>
</dbReference>
<comment type="caution">
    <text evidence="6">The sequence shown here is derived from an EMBL/GenBank/DDBJ whole genome shotgun (WGS) entry which is preliminary data.</text>
</comment>
<gene>
    <name evidence="6" type="ORF">CTI12_AA572890</name>
</gene>
<dbReference type="GO" id="GO:0005525">
    <property type="term" value="F:GTP binding"/>
    <property type="evidence" value="ECO:0007669"/>
    <property type="project" value="UniProtKB-KW"/>
</dbReference>
<evidence type="ECO:0000256" key="1">
    <source>
        <dbReference type="ARBA" id="ARBA00010142"/>
    </source>
</evidence>
<dbReference type="SMART" id="SM00174">
    <property type="entry name" value="RHO"/>
    <property type="match status" value="1"/>
</dbReference>
<dbReference type="PRINTS" id="PR00449">
    <property type="entry name" value="RASTRNSFRMNG"/>
</dbReference>
<feature type="domain" description="Miro" evidence="5">
    <location>
        <begin position="11"/>
        <end position="173"/>
    </location>
</feature>
<evidence type="ECO:0000256" key="3">
    <source>
        <dbReference type="ARBA" id="ARBA00023134"/>
    </source>
</evidence>
<dbReference type="PANTHER" id="PTHR24072">
    <property type="entry name" value="RHO FAMILY GTPASE"/>
    <property type="match status" value="1"/>
</dbReference>
<dbReference type="GO" id="GO:0003924">
    <property type="term" value="F:GTPase activity"/>
    <property type="evidence" value="ECO:0007669"/>
    <property type="project" value="InterPro"/>
</dbReference>
<keyword evidence="4" id="KW-0449">Lipoprotein</keyword>
<dbReference type="Pfam" id="PF00071">
    <property type="entry name" value="Ras"/>
    <property type="match status" value="1"/>
</dbReference>
<sequence>MFSGTPVAESRSSIRVVVVGDHGTGKSSLIAAAASESFLESVPSVLPSTCLPADYFEGGVPVIIIDTSSSLEGKAKLEEESMWGTDVIVLTYACDKPETLDSLQNFWIHEIRRLKVKVPVIVVGCKSDLIDEYYPMSKEQVADPIMQQYTEIEVWRECSAAKLDQASIYSDVY</sequence>
<dbReference type="AlphaFoldDB" id="A0A2U1KRE7"/>